<feature type="transmembrane region" description="Helical" evidence="6">
    <location>
        <begin position="158"/>
        <end position="179"/>
    </location>
</feature>
<dbReference type="InterPro" id="IPR002528">
    <property type="entry name" value="MATE_fam"/>
</dbReference>
<keyword evidence="5 6" id="KW-0472">Membrane</keyword>
<evidence type="ECO:0000256" key="5">
    <source>
        <dbReference type="ARBA" id="ARBA00023136"/>
    </source>
</evidence>
<protein>
    <submittedName>
        <fullName evidence="7">MATE family efflux transporter</fullName>
    </submittedName>
</protein>
<comment type="caution">
    <text evidence="7">The sequence shown here is derived from an EMBL/GenBank/DDBJ whole genome shotgun (WGS) entry which is preliminary data.</text>
</comment>
<evidence type="ECO:0000256" key="2">
    <source>
        <dbReference type="ARBA" id="ARBA00022475"/>
    </source>
</evidence>
<proteinExistence type="predicted"/>
<dbReference type="GO" id="GO:0042910">
    <property type="term" value="F:xenobiotic transmembrane transporter activity"/>
    <property type="evidence" value="ECO:0007669"/>
    <property type="project" value="InterPro"/>
</dbReference>
<feature type="transmembrane region" description="Helical" evidence="6">
    <location>
        <begin position="409"/>
        <end position="426"/>
    </location>
</feature>
<feature type="transmembrane region" description="Helical" evidence="6">
    <location>
        <begin position="380"/>
        <end position="403"/>
    </location>
</feature>
<dbReference type="PANTHER" id="PTHR43823:SF3">
    <property type="entry name" value="MULTIDRUG EXPORT PROTEIN MEPA"/>
    <property type="match status" value="1"/>
</dbReference>
<feature type="transmembrane region" description="Helical" evidence="6">
    <location>
        <begin position="86"/>
        <end position="108"/>
    </location>
</feature>
<evidence type="ECO:0000256" key="1">
    <source>
        <dbReference type="ARBA" id="ARBA00004651"/>
    </source>
</evidence>
<keyword evidence="2" id="KW-1003">Cell membrane</keyword>
<evidence type="ECO:0000313" key="8">
    <source>
        <dbReference type="Proteomes" id="UP001211987"/>
    </source>
</evidence>
<feature type="transmembrane region" description="Helical" evidence="6">
    <location>
        <begin position="12"/>
        <end position="35"/>
    </location>
</feature>
<dbReference type="Proteomes" id="UP001211987">
    <property type="component" value="Unassembled WGS sequence"/>
</dbReference>
<dbReference type="AlphaFoldDB" id="A0A9Q3A481"/>
<evidence type="ECO:0000256" key="4">
    <source>
        <dbReference type="ARBA" id="ARBA00022989"/>
    </source>
</evidence>
<evidence type="ECO:0000256" key="3">
    <source>
        <dbReference type="ARBA" id="ARBA00022692"/>
    </source>
</evidence>
<evidence type="ECO:0000256" key="6">
    <source>
        <dbReference type="SAM" id="Phobius"/>
    </source>
</evidence>
<dbReference type="GO" id="GO:0015297">
    <property type="term" value="F:antiporter activity"/>
    <property type="evidence" value="ECO:0007669"/>
    <property type="project" value="InterPro"/>
</dbReference>
<gene>
    <name evidence="7" type="ORF">PM738_07830</name>
</gene>
<comment type="subcellular location">
    <subcellularLocation>
        <location evidence="1">Cell membrane</location>
        <topology evidence="1">Multi-pass membrane protein</topology>
    </subcellularLocation>
</comment>
<dbReference type="PROSITE" id="PS51257">
    <property type="entry name" value="PROKAR_LIPOPROTEIN"/>
    <property type="match status" value="1"/>
</dbReference>
<dbReference type="GO" id="GO:0005886">
    <property type="term" value="C:plasma membrane"/>
    <property type="evidence" value="ECO:0007669"/>
    <property type="project" value="UniProtKB-SubCell"/>
</dbReference>
<dbReference type="InterPro" id="IPR051327">
    <property type="entry name" value="MATE_MepA_subfamily"/>
</dbReference>
<dbReference type="PANTHER" id="PTHR43823">
    <property type="entry name" value="SPORULATION PROTEIN YKVU"/>
    <property type="match status" value="1"/>
</dbReference>
<feature type="transmembrane region" description="Helical" evidence="6">
    <location>
        <begin position="304"/>
        <end position="331"/>
    </location>
</feature>
<dbReference type="RefSeq" id="WP_003535568.1">
    <property type="nucleotide sequence ID" value="NZ_AP031443.1"/>
</dbReference>
<organism evidence="7 8">
    <name type="scientific">Thomasclavelia ramosa</name>
    <dbReference type="NCBI Taxonomy" id="1547"/>
    <lineage>
        <taxon>Bacteria</taxon>
        <taxon>Bacillati</taxon>
        <taxon>Bacillota</taxon>
        <taxon>Erysipelotrichia</taxon>
        <taxon>Erysipelotrichales</taxon>
        <taxon>Coprobacillaceae</taxon>
        <taxon>Thomasclavelia</taxon>
    </lineage>
</organism>
<feature type="transmembrane region" description="Helical" evidence="6">
    <location>
        <begin position="263"/>
        <end position="283"/>
    </location>
</feature>
<feature type="transmembrane region" description="Helical" evidence="6">
    <location>
        <begin position="41"/>
        <end position="65"/>
    </location>
</feature>
<dbReference type="EMBL" id="JAQLKE010000010">
    <property type="protein sequence ID" value="MDB7083706.1"/>
    <property type="molecule type" value="Genomic_DNA"/>
</dbReference>
<sequence length="435" mass="47612">MKNYIFKDFLKYTSLNVLGMIGLSCYILADTFFIANGVGEIGLSALNLALPMYCLINGLGLMIGIGGGTRYSLLKVNSNRTSQNIIFSNALYFMLILAIIFVVLGLSASTSLANLLGANQDTTIYTATYLKTIMFFAPMFMLNNLLIGFVRNDDNPRLAMMGMLIGSLTNVVLDYIFIFPFGLGMFGAALATGVAPVISISIMSPYVIKKANFKFLKTKLCLNHCKDIFLLGLSALIGELATGIVMLLFNFTLLKYSGNIGVAAYGIIANIAFVIVSMFTGVAQGIQPIISKNLSFKEYRNVNLAYHYGLWTVIIFAVIVYLSSYFAAAQIVALFNSSSNPELLDLAVRGIHIYFGGFIFAGVNMISATFFSASDKPRQAFIISSLRGFILIAPVIFILSTIFKVDGVWLTYVVTELITSIITIILKRKSDFSLH</sequence>
<dbReference type="GeneID" id="64197481"/>
<reference evidence="7" key="1">
    <citation type="submission" date="2023-01" db="EMBL/GenBank/DDBJ databases">
        <title>Human gut microbiome strain richness.</title>
        <authorList>
            <person name="Chen-Liaw A."/>
        </authorList>
    </citation>
    <scope>NUCLEOTIDE SEQUENCE</scope>
    <source>
        <strain evidence="7">1001217st2_G6_1001217B_191108</strain>
    </source>
</reference>
<evidence type="ECO:0000313" key="7">
    <source>
        <dbReference type="EMBL" id="MDB7083706.1"/>
    </source>
</evidence>
<keyword evidence="4 6" id="KW-1133">Transmembrane helix</keyword>
<dbReference type="Pfam" id="PF01554">
    <property type="entry name" value="MatE"/>
    <property type="match status" value="2"/>
</dbReference>
<accession>A0A9Q3A481</accession>
<keyword evidence="3 6" id="KW-0812">Transmembrane</keyword>
<feature type="transmembrane region" description="Helical" evidence="6">
    <location>
        <begin position="228"/>
        <end position="251"/>
    </location>
</feature>
<feature type="transmembrane region" description="Helical" evidence="6">
    <location>
        <begin position="128"/>
        <end position="146"/>
    </location>
</feature>
<name>A0A9Q3A481_9FIRM</name>
<feature type="transmembrane region" description="Helical" evidence="6">
    <location>
        <begin position="185"/>
        <end position="208"/>
    </location>
</feature>
<feature type="transmembrane region" description="Helical" evidence="6">
    <location>
        <begin position="351"/>
        <end position="373"/>
    </location>
</feature>